<evidence type="ECO:0000313" key="1">
    <source>
        <dbReference type="EMBL" id="PWK68284.1"/>
    </source>
</evidence>
<accession>A0A316GV07</accession>
<evidence type="ECO:0008006" key="3">
    <source>
        <dbReference type="Google" id="ProtNLM"/>
    </source>
</evidence>
<name>A0A316GV07_9SPHI</name>
<evidence type="ECO:0000313" key="2">
    <source>
        <dbReference type="Proteomes" id="UP000245678"/>
    </source>
</evidence>
<dbReference type="AlphaFoldDB" id="A0A316GV07"/>
<dbReference type="EMBL" id="QGHA01000017">
    <property type="protein sequence ID" value="PWK68284.1"/>
    <property type="molecule type" value="Genomic_DNA"/>
</dbReference>
<proteinExistence type="predicted"/>
<organism evidence="1 2">
    <name type="scientific">Mucilaginibacter oryzae</name>
    <dbReference type="NCBI Taxonomy" id="468058"/>
    <lineage>
        <taxon>Bacteria</taxon>
        <taxon>Pseudomonadati</taxon>
        <taxon>Bacteroidota</taxon>
        <taxon>Sphingobacteriia</taxon>
        <taxon>Sphingobacteriales</taxon>
        <taxon>Sphingobacteriaceae</taxon>
        <taxon>Mucilaginibacter</taxon>
    </lineage>
</organism>
<reference evidence="1 2" key="1">
    <citation type="submission" date="2018-05" db="EMBL/GenBank/DDBJ databases">
        <title>Genomic Encyclopedia of Archaeal and Bacterial Type Strains, Phase II (KMG-II): from individual species to whole genera.</title>
        <authorList>
            <person name="Goeker M."/>
        </authorList>
    </citation>
    <scope>NUCLEOTIDE SEQUENCE [LARGE SCALE GENOMIC DNA]</scope>
    <source>
        <strain evidence="1 2">DSM 19975</strain>
    </source>
</reference>
<dbReference type="Proteomes" id="UP000245678">
    <property type="component" value="Unassembled WGS sequence"/>
</dbReference>
<comment type="caution">
    <text evidence="1">The sequence shown here is derived from an EMBL/GenBank/DDBJ whole genome shotgun (WGS) entry which is preliminary data.</text>
</comment>
<protein>
    <recommendedName>
        <fullName evidence="3">DUF2116 family Zn-ribbon domain-containing protein</fullName>
    </recommendedName>
</protein>
<sequence>MDEEKAVAQPKTCLECGLELGAGRSDRKFCDHYCRIAYNNKRRSEGITRSAVPVEPDPEQQDIDRDIAAMNKIFDILVSNRIKLFNMYHIFERRVPISDFHRFGINLKYYTSEHQDDYYETLFKMCFDYGYHIDGEIVYITYSGSELYFN</sequence>
<gene>
    <name evidence="1" type="ORF">LX99_04808</name>
</gene>
<keyword evidence="2" id="KW-1185">Reference proteome</keyword>